<name>A0A4R4ZA02_9ACTN</name>
<feature type="domain" description="SWIM-type" evidence="2">
    <location>
        <begin position="47"/>
        <end position="77"/>
    </location>
</feature>
<proteinExistence type="predicted"/>
<sequence length="89" mass="9315">MAVDVRSLACSYVRNGNVAVVSATPADDADRQAGHVIAYVHGQSRTYQVTLGRRGWSCTCEEANSCPHAAAVQLVTGHDGLARKSGESG</sequence>
<dbReference type="EMBL" id="SMKQ01000008">
    <property type="protein sequence ID" value="TDD54560.1"/>
    <property type="molecule type" value="Genomic_DNA"/>
</dbReference>
<dbReference type="OrthoDB" id="3539685at2"/>
<protein>
    <recommendedName>
        <fullName evidence="2">SWIM-type domain-containing protein</fullName>
    </recommendedName>
</protein>
<keyword evidence="1" id="KW-0479">Metal-binding</keyword>
<accession>A0A4R4ZA02</accession>
<dbReference type="RefSeq" id="WP_132609153.1">
    <property type="nucleotide sequence ID" value="NZ_SMKQ01000008.1"/>
</dbReference>
<evidence type="ECO:0000256" key="1">
    <source>
        <dbReference type="PROSITE-ProRule" id="PRU00325"/>
    </source>
</evidence>
<evidence type="ECO:0000313" key="3">
    <source>
        <dbReference type="EMBL" id="TDD54560.1"/>
    </source>
</evidence>
<keyword evidence="4" id="KW-1185">Reference proteome</keyword>
<evidence type="ECO:0000313" key="4">
    <source>
        <dbReference type="Proteomes" id="UP000295302"/>
    </source>
</evidence>
<dbReference type="GO" id="GO:0008270">
    <property type="term" value="F:zinc ion binding"/>
    <property type="evidence" value="ECO:0007669"/>
    <property type="project" value="UniProtKB-KW"/>
</dbReference>
<evidence type="ECO:0000259" key="2">
    <source>
        <dbReference type="PROSITE" id="PS50966"/>
    </source>
</evidence>
<dbReference type="InterPro" id="IPR007527">
    <property type="entry name" value="Znf_SWIM"/>
</dbReference>
<dbReference type="AlphaFoldDB" id="A0A4R4ZA02"/>
<keyword evidence="1" id="KW-0863">Zinc-finger</keyword>
<gene>
    <name evidence="3" type="ORF">E1286_05045</name>
</gene>
<dbReference type="Proteomes" id="UP000295302">
    <property type="component" value="Unassembled WGS sequence"/>
</dbReference>
<dbReference type="PROSITE" id="PS50966">
    <property type="entry name" value="ZF_SWIM"/>
    <property type="match status" value="1"/>
</dbReference>
<reference evidence="3 4" key="1">
    <citation type="submission" date="2019-03" db="EMBL/GenBank/DDBJ databases">
        <title>Draft genome sequences of novel Actinobacteria.</title>
        <authorList>
            <person name="Sahin N."/>
            <person name="Ay H."/>
            <person name="Saygin H."/>
        </authorList>
    </citation>
    <scope>NUCLEOTIDE SEQUENCE [LARGE SCALE GENOMIC DNA]</scope>
    <source>
        <strain evidence="3 4">CH32</strain>
    </source>
</reference>
<comment type="caution">
    <text evidence="3">The sequence shown here is derived from an EMBL/GenBank/DDBJ whole genome shotgun (WGS) entry which is preliminary data.</text>
</comment>
<keyword evidence="1" id="KW-0862">Zinc</keyword>
<organism evidence="3 4">
    <name type="scientific">Nonomuraea terrae</name>
    <dbReference type="NCBI Taxonomy" id="2530383"/>
    <lineage>
        <taxon>Bacteria</taxon>
        <taxon>Bacillati</taxon>
        <taxon>Actinomycetota</taxon>
        <taxon>Actinomycetes</taxon>
        <taxon>Streptosporangiales</taxon>
        <taxon>Streptosporangiaceae</taxon>
        <taxon>Nonomuraea</taxon>
    </lineage>
</organism>